<dbReference type="PANTHER" id="PTHR30273:SF2">
    <property type="entry name" value="PROTEIN FECR"/>
    <property type="match status" value="1"/>
</dbReference>
<evidence type="ECO:0000256" key="1">
    <source>
        <dbReference type="SAM" id="Phobius"/>
    </source>
</evidence>
<evidence type="ECO:0000313" key="5">
    <source>
        <dbReference type="Proteomes" id="UP000661696"/>
    </source>
</evidence>
<keyword evidence="1" id="KW-1133">Transmembrane helix</keyword>
<dbReference type="InterPro" id="IPR032508">
    <property type="entry name" value="FecR_C"/>
</dbReference>
<feature type="transmembrane region" description="Helical" evidence="1">
    <location>
        <begin position="86"/>
        <end position="105"/>
    </location>
</feature>
<gene>
    <name evidence="4" type="ORF">JET18_14015</name>
</gene>
<dbReference type="PIRSF" id="PIRSF018266">
    <property type="entry name" value="FecR"/>
    <property type="match status" value="1"/>
</dbReference>
<keyword evidence="1" id="KW-0472">Membrane</keyword>
<dbReference type="RefSeq" id="WP_202092037.1">
    <property type="nucleotide sequence ID" value="NZ_JAELVM010000002.1"/>
</dbReference>
<dbReference type="Proteomes" id="UP000661696">
    <property type="component" value="Unassembled WGS sequence"/>
</dbReference>
<dbReference type="PANTHER" id="PTHR30273">
    <property type="entry name" value="PERIPLASMIC SIGNAL SENSOR AND SIGMA FACTOR ACTIVATOR FECR-RELATED"/>
    <property type="match status" value="1"/>
</dbReference>
<accession>A0ABS1QH80</accession>
<protein>
    <submittedName>
        <fullName evidence="4">FecR domain-containing protein</fullName>
    </submittedName>
</protein>
<feature type="domain" description="FecR protein" evidence="2">
    <location>
        <begin position="110"/>
        <end position="201"/>
    </location>
</feature>
<dbReference type="Gene3D" id="2.60.120.1440">
    <property type="match status" value="1"/>
</dbReference>
<evidence type="ECO:0000259" key="3">
    <source>
        <dbReference type="Pfam" id="PF16344"/>
    </source>
</evidence>
<feature type="domain" description="Protein FecR C-terminal" evidence="3">
    <location>
        <begin position="243"/>
        <end position="311"/>
    </location>
</feature>
<dbReference type="Gene3D" id="3.55.50.30">
    <property type="match status" value="1"/>
</dbReference>
<dbReference type="EMBL" id="JAELVM010000002">
    <property type="protein sequence ID" value="MBL1221965.1"/>
    <property type="molecule type" value="Genomic_DNA"/>
</dbReference>
<evidence type="ECO:0000259" key="2">
    <source>
        <dbReference type="Pfam" id="PF04773"/>
    </source>
</evidence>
<evidence type="ECO:0000313" key="4">
    <source>
        <dbReference type="EMBL" id="MBL1221965.1"/>
    </source>
</evidence>
<name>A0ABS1QH80_9FLAO</name>
<reference evidence="4 5" key="1">
    <citation type="submission" date="2020-12" db="EMBL/GenBank/DDBJ databases">
        <title>Chryseobacterium endoalhailicus sp. nov., isolated from seed of leguminous plant.</title>
        <authorList>
            <person name="Zhang X."/>
        </authorList>
    </citation>
    <scope>NUCLEOTIDE SEQUENCE [LARGE SCALE GENOMIC DNA]</scope>
    <source>
        <strain evidence="4 5">L7</strain>
    </source>
</reference>
<keyword evidence="1" id="KW-0812">Transmembrane</keyword>
<dbReference type="InterPro" id="IPR012373">
    <property type="entry name" value="Ferrdict_sens_TM"/>
</dbReference>
<dbReference type="InterPro" id="IPR006860">
    <property type="entry name" value="FecR"/>
</dbReference>
<proteinExistence type="predicted"/>
<keyword evidence="5" id="KW-1185">Reference proteome</keyword>
<sequence>MDTEQINILLARHFAGETTKEQELVLEKWIADHREEYVALKILWADTHEVSSPQLFPVDKAWEKTMQQIRPGVADKGRAWGKQSNYWIAAASVVLVMVSGLLYYFNSSVTVNTMANEIKKVSLNDGSIVTLNGSSRITYPRYFSANRDITLTGEAYFEVKRDVKHPFRVKSNRLLVQVLGTTFLVKNSGKVQHVLVNSGKVAVKDEQSGQSTVLTANQAVSVSNGTILKKPANENDLAWKSGKLNFKDVPLKQVFTALEDYYHISIVVENGYEGSCLLTSQYDRQPPEKVFEELSRIFGFTYKISDKKVTVSGITCEKQ</sequence>
<dbReference type="Pfam" id="PF04773">
    <property type="entry name" value="FecR"/>
    <property type="match status" value="1"/>
</dbReference>
<organism evidence="4 5">
    <name type="scientific">Chryseobacterium endalhagicum</name>
    <dbReference type="NCBI Taxonomy" id="2797638"/>
    <lineage>
        <taxon>Bacteria</taxon>
        <taxon>Pseudomonadati</taxon>
        <taxon>Bacteroidota</taxon>
        <taxon>Flavobacteriia</taxon>
        <taxon>Flavobacteriales</taxon>
        <taxon>Weeksellaceae</taxon>
        <taxon>Chryseobacterium group</taxon>
        <taxon>Chryseobacterium</taxon>
    </lineage>
</organism>
<dbReference type="Pfam" id="PF16344">
    <property type="entry name" value="FecR_C"/>
    <property type="match status" value="1"/>
</dbReference>
<comment type="caution">
    <text evidence="4">The sequence shown here is derived from an EMBL/GenBank/DDBJ whole genome shotgun (WGS) entry which is preliminary data.</text>
</comment>